<evidence type="ECO:0000313" key="3">
    <source>
        <dbReference type="EMBL" id="AJG22414.1"/>
    </source>
</evidence>
<dbReference type="Pfam" id="PF02515">
    <property type="entry name" value="CoA_transf_3"/>
    <property type="match status" value="1"/>
</dbReference>
<gene>
    <name evidence="3" type="ORF">RR42_s0824</name>
</gene>
<sequence>MRDLPLDGVVVVELSDSASAPFAGQILAALGADVWKIERPTGDSARGWGPSKWKGSGAAFHAINQGKRFISLDIKDPDDLGTLHRLIAEHADVFFHNLRPGSAAQYGLDPDSLRVTKPELVCCEVGAFGNVGPLNQAPGYDPLMQAFAGIMSITGEEGQAPVRAGVSIVDFGAGMWAVIGILAALCRRQRKHVGATVNSSLLETAIAWMTVGIANYNADGDTGGRHGSGVGFIVPHRAYDTADGHLVVSCANDRLFARLCAALDRPEWATDPRFATNDGRLRHRAQIDALIGGRLAEYSRAHWQEVLGAAGLPCAPVQTTSELVNHEQTRALGIIGKPSGDDLALVGLPLLFNGRRPGPLSAARDVGEDNADLDRLMASRRGRREAQSSGGEAVFDAGAAQ</sequence>
<proteinExistence type="predicted"/>
<name>A0A0C4YKB0_9BURK</name>
<dbReference type="Gene3D" id="3.40.50.10540">
    <property type="entry name" value="Crotonobetainyl-coa:carnitine coa-transferase, domain 1"/>
    <property type="match status" value="1"/>
</dbReference>
<dbReference type="STRING" id="68895.RR42_s0824"/>
<evidence type="ECO:0000256" key="2">
    <source>
        <dbReference type="SAM" id="MobiDB-lite"/>
    </source>
</evidence>
<keyword evidence="4" id="KW-1185">Reference proteome</keyword>
<dbReference type="EMBL" id="CP010537">
    <property type="protein sequence ID" value="AJG22414.1"/>
    <property type="molecule type" value="Genomic_DNA"/>
</dbReference>
<dbReference type="GO" id="GO:0008410">
    <property type="term" value="F:CoA-transferase activity"/>
    <property type="evidence" value="ECO:0007669"/>
    <property type="project" value="TreeGrafter"/>
</dbReference>
<dbReference type="InterPro" id="IPR023606">
    <property type="entry name" value="CoA-Trfase_III_dom_1_sf"/>
</dbReference>
<dbReference type="PANTHER" id="PTHR48207:SF3">
    <property type="entry name" value="SUCCINATE--HYDROXYMETHYLGLUTARATE COA-TRANSFERASE"/>
    <property type="match status" value="1"/>
</dbReference>
<organism evidence="3 4">
    <name type="scientific">Cupriavidus basilensis</name>
    <dbReference type="NCBI Taxonomy" id="68895"/>
    <lineage>
        <taxon>Bacteria</taxon>
        <taxon>Pseudomonadati</taxon>
        <taxon>Pseudomonadota</taxon>
        <taxon>Betaproteobacteria</taxon>
        <taxon>Burkholderiales</taxon>
        <taxon>Burkholderiaceae</taxon>
        <taxon>Cupriavidus</taxon>
    </lineage>
</organism>
<dbReference type="RefSeq" id="WP_043353876.1">
    <property type="nucleotide sequence ID" value="NZ_CP010537.1"/>
</dbReference>
<dbReference type="KEGG" id="cbw:RR42_s0824"/>
<evidence type="ECO:0000313" key="4">
    <source>
        <dbReference type="Proteomes" id="UP000031843"/>
    </source>
</evidence>
<keyword evidence="1" id="KW-0808">Transferase</keyword>
<protein>
    <submittedName>
        <fullName evidence="3">CAIB/BAIF family protein</fullName>
    </submittedName>
</protein>
<dbReference type="InterPro" id="IPR044855">
    <property type="entry name" value="CoA-Trfase_III_dom3_sf"/>
</dbReference>
<accession>A0A0C4YKB0</accession>
<dbReference type="Proteomes" id="UP000031843">
    <property type="component" value="Chromosome secondary"/>
</dbReference>
<dbReference type="InterPro" id="IPR003673">
    <property type="entry name" value="CoA-Trfase_fam_III"/>
</dbReference>
<feature type="region of interest" description="Disordered" evidence="2">
    <location>
        <begin position="380"/>
        <end position="401"/>
    </location>
</feature>
<dbReference type="AlphaFoldDB" id="A0A0C4YKB0"/>
<dbReference type="OrthoDB" id="5294844at2"/>
<dbReference type="PANTHER" id="PTHR48207">
    <property type="entry name" value="SUCCINATE--HYDROXYMETHYLGLUTARATE COA-TRANSFERASE"/>
    <property type="match status" value="1"/>
</dbReference>
<evidence type="ECO:0000256" key="1">
    <source>
        <dbReference type="ARBA" id="ARBA00022679"/>
    </source>
</evidence>
<dbReference type="SUPFAM" id="SSF89796">
    <property type="entry name" value="CoA-transferase family III (CaiB/BaiF)"/>
    <property type="match status" value="1"/>
</dbReference>
<reference evidence="3 4" key="1">
    <citation type="journal article" date="2015" name="Genome Announc.">
        <title>Complete Genome Sequence of Cupriavidus basilensis 4G11, Isolated from the Oak Ridge Field Research Center Site.</title>
        <authorList>
            <person name="Ray J."/>
            <person name="Waters R.J."/>
            <person name="Skerker J.M."/>
            <person name="Kuehl J.V."/>
            <person name="Price M.N."/>
            <person name="Huang J."/>
            <person name="Chakraborty R."/>
            <person name="Arkin A.P."/>
            <person name="Deutschbauer A."/>
        </authorList>
    </citation>
    <scope>NUCLEOTIDE SEQUENCE [LARGE SCALE GENOMIC DNA]</scope>
    <source>
        <strain evidence="3">4G11</strain>
    </source>
</reference>
<dbReference type="InterPro" id="IPR050483">
    <property type="entry name" value="CoA-transferase_III_domain"/>
</dbReference>
<dbReference type="Gene3D" id="3.30.1540.10">
    <property type="entry name" value="formyl-coa transferase, domain 3"/>
    <property type="match status" value="1"/>
</dbReference>